<evidence type="ECO:0000256" key="1">
    <source>
        <dbReference type="SAM" id="Phobius"/>
    </source>
</evidence>
<keyword evidence="1" id="KW-0472">Membrane</keyword>
<proteinExistence type="predicted"/>
<evidence type="ECO:0008006" key="4">
    <source>
        <dbReference type="Google" id="ProtNLM"/>
    </source>
</evidence>
<keyword evidence="1" id="KW-1133">Transmembrane helix</keyword>
<feature type="transmembrane region" description="Helical" evidence="1">
    <location>
        <begin position="25"/>
        <end position="48"/>
    </location>
</feature>
<feature type="transmembrane region" description="Helical" evidence="1">
    <location>
        <begin position="68"/>
        <end position="88"/>
    </location>
</feature>
<keyword evidence="3" id="KW-1185">Reference proteome</keyword>
<sequence>MKLIATVFGLNLSFSNVFVERFVEGGLSGMTLILVCLILAVFFTWKAFSHLKSETGQFLKYKKLINQIVLLALVISFANSLFGLISAFDALEASGGAEPAIVAGGLKITLLSPTFGLLVFILGHVATFTLSWMRNAELEEAA</sequence>
<dbReference type="OrthoDB" id="1001678at2"/>
<name>A0A1N6EN27_9BACT</name>
<accession>A0A1N6EN27</accession>
<keyword evidence="1" id="KW-0812">Transmembrane</keyword>
<gene>
    <name evidence="2" type="ORF">SAMN05444394_2319</name>
</gene>
<protein>
    <recommendedName>
        <fullName evidence="4">MotA/TolQ/ExbB proton channel family protein</fullName>
    </recommendedName>
</protein>
<dbReference type="EMBL" id="FSRC01000001">
    <property type="protein sequence ID" value="SIN84370.1"/>
    <property type="molecule type" value="Genomic_DNA"/>
</dbReference>
<evidence type="ECO:0000313" key="3">
    <source>
        <dbReference type="Proteomes" id="UP000185221"/>
    </source>
</evidence>
<dbReference type="AlphaFoldDB" id="A0A1N6EN27"/>
<evidence type="ECO:0000313" key="2">
    <source>
        <dbReference type="EMBL" id="SIN84370.1"/>
    </source>
</evidence>
<reference evidence="3" key="1">
    <citation type="submission" date="2016-11" db="EMBL/GenBank/DDBJ databases">
        <authorList>
            <person name="Varghese N."/>
            <person name="Submissions S."/>
        </authorList>
    </citation>
    <scope>NUCLEOTIDE SEQUENCE [LARGE SCALE GENOMIC DNA]</scope>
    <source>
        <strain evidence="3">DSM 15292</strain>
    </source>
</reference>
<organism evidence="2 3">
    <name type="scientific">Algoriphagus halophilus</name>
    <dbReference type="NCBI Taxonomy" id="226505"/>
    <lineage>
        <taxon>Bacteria</taxon>
        <taxon>Pseudomonadati</taxon>
        <taxon>Bacteroidota</taxon>
        <taxon>Cytophagia</taxon>
        <taxon>Cytophagales</taxon>
        <taxon>Cyclobacteriaceae</taxon>
        <taxon>Algoriphagus</taxon>
    </lineage>
</organism>
<dbReference type="RefSeq" id="WP_074224964.1">
    <property type="nucleotide sequence ID" value="NZ_CP146486.1"/>
</dbReference>
<dbReference type="Proteomes" id="UP000185221">
    <property type="component" value="Unassembled WGS sequence"/>
</dbReference>
<feature type="transmembrane region" description="Helical" evidence="1">
    <location>
        <begin position="108"/>
        <end position="130"/>
    </location>
</feature>
<dbReference type="STRING" id="226505.SAMN05444394_2319"/>